<dbReference type="GO" id="GO:0043565">
    <property type="term" value="F:sequence-specific DNA binding"/>
    <property type="evidence" value="ECO:0007669"/>
    <property type="project" value="InterPro"/>
</dbReference>
<dbReference type="Gene3D" id="1.10.10.60">
    <property type="entry name" value="Homeodomain-like"/>
    <property type="match status" value="1"/>
</dbReference>
<evidence type="ECO:0000259" key="1">
    <source>
        <dbReference type="Pfam" id="PF02954"/>
    </source>
</evidence>
<dbReference type="InterPro" id="IPR002197">
    <property type="entry name" value="HTH_Fis"/>
</dbReference>
<comment type="caution">
    <text evidence="2">The sequence shown here is derived from an EMBL/GenBank/DDBJ whole genome shotgun (WGS) entry which is preliminary data.</text>
</comment>
<evidence type="ECO:0000313" key="3">
    <source>
        <dbReference type="Proteomes" id="UP000031599"/>
    </source>
</evidence>
<gene>
    <name evidence="2" type="ORF">DB30_04788</name>
</gene>
<name>A0A0C1ZYN4_9BACT</name>
<proteinExistence type="predicted"/>
<sequence>MNTVETAMRTCISRALHASRGRIYGEAGAAKLLGLKPSTLQSKMRKLGVERRDFVGA</sequence>
<evidence type="ECO:0000313" key="2">
    <source>
        <dbReference type="EMBL" id="KIG16328.1"/>
    </source>
</evidence>
<organism evidence="2 3">
    <name type="scientific">Enhygromyxa salina</name>
    <dbReference type="NCBI Taxonomy" id="215803"/>
    <lineage>
        <taxon>Bacteria</taxon>
        <taxon>Pseudomonadati</taxon>
        <taxon>Myxococcota</taxon>
        <taxon>Polyangia</taxon>
        <taxon>Nannocystales</taxon>
        <taxon>Nannocystaceae</taxon>
        <taxon>Enhygromyxa</taxon>
    </lineage>
</organism>
<protein>
    <recommendedName>
        <fullName evidence="1">DNA binding HTH domain-containing protein</fullName>
    </recommendedName>
</protein>
<dbReference type="EMBL" id="JMCC02000040">
    <property type="protein sequence ID" value="KIG16328.1"/>
    <property type="molecule type" value="Genomic_DNA"/>
</dbReference>
<dbReference type="Pfam" id="PF02954">
    <property type="entry name" value="HTH_8"/>
    <property type="match status" value="1"/>
</dbReference>
<reference evidence="2 3" key="1">
    <citation type="submission" date="2014-12" db="EMBL/GenBank/DDBJ databases">
        <title>Genome assembly of Enhygromyxa salina DSM 15201.</title>
        <authorList>
            <person name="Sharma G."/>
            <person name="Subramanian S."/>
        </authorList>
    </citation>
    <scope>NUCLEOTIDE SEQUENCE [LARGE SCALE GENOMIC DNA]</scope>
    <source>
        <strain evidence="2 3">DSM 15201</strain>
    </source>
</reference>
<dbReference type="InterPro" id="IPR009057">
    <property type="entry name" value="Homeodomain-like_sf"/>
</dbReference>
<dbReference type="Proteomes" id="UP000031599">
    <property type="component" value="Unassembled WGS sequence"/>
</dbReference>
<dbReference type="AlphaFoldDB" id="A0A0C1ZYN4"/>
<dbReference type="PRINTS" id="PR01590">
    <property type="entry name" value="HTHFIS"/>
</dbReference>
<dbReference type="SUPFAM" id="SSF46689">
    <property type="entry name" value="Homeodomain-like"/>
    <property type="match status" value="1"/>
</dbReference>
<accession>A0A0C1ZYN4</accession>
<feature type="domain" description="DNA binding HTH" evidence="1">
    <location>
        <begin position="11"/>
        <end position="47"/>
    </location>
</feature>